<dbReference type="EMBL" id="VMSD01000008">
    <property type="protein sequence ID" value="KAF0845194.1"/>
    <property type="molecule type" value="Genomic_DNA"/>
</dbReference>
<feature type="domain" description="HTH tetR-type" evidence="5">
    <location>
        <begin position="6"/>
        <end position="66"/>
    </location>
</feature>
<dbReference type="PANTHER" id="PTHR30055:SF234">
    <property type="entry name" value="HTH-TYPE TRANSCRIPTIONAL REGULATOR BETI"/>
    <property type="match status" value="1"/>
</dbReference>
<dbReference type="InterPro" id="IPR041490">
    <property type="entry name" value="KstR2_TetR_C"/>
</dbReference>
<evidence type="ECO:0000256" key="4">
    <source>
        <dbReference type="PROSITE-ProRule" id="PRU00335"/>
    </source>
</evidence>
<keyword evidence="3" id="KW-0804">Transcription</keyword>
<dbReference type="Pfam" id="PF17932">
    <property type="entry name" value="TetR_C_24"/>
    <property type="match status" value="1"/>
</dbReference>
<keyword evidence="1" id="KW-0805">Transcription regulation</keyword>
<feature type="DNA-binding region" description="H-T-H motif" evidence="4">
    <location>
        <begin position="29"/>
        <end position="48"/>
    </location>
</feature>
<comment type="caution">
    <text evidence="6">The sequence shown here is derived from an EMBL/GenBank/DDBJ whole genome shotgun (WGS) entry which is preliminary data.</text>
</comment>
<dbReference type="InterPro" id="IPR050109">
    <property type="entry name" value="HTH-type_TetR-like_transc_reg"/>
</dbReference>
<evidence type="ECO:0000313" key="6">
    <source>
        <dbReference type="EMBL" id="KAF0845194.1"/>
    </source>
</evidence>
<evidence type="ECO:0000256" key="3">
    <source>
        <dbReference type="ARBA" id="ARBA00023163"/>
    </source>
</evidence>
<dbReference type="InterPro" id="IPR009057">
    <property type="entry name" value="Homeodomain-like_sf"/>
</dbReference>
<keyword evidence="2 4" id="KW-0238">DNA-binding</keyword>
<evidence type="ECO:0000313" key="7">
    <source>
        <dbReference type="Proteomes" id="UP000798951"/>
    </source>
</evidence>
<dbReference type="InterPro" id="IPR001647">
    <property type="entry name" value="HTH_TetR"/>
</dbReference>
<name>A0ABQ6YI61_9NOCA</name>
<evidence type="ECO:0000256" key="2">
    <source>
        <dbReference type="ARBA" id="ARBA00023125"/>
    </source>
</evidence>
<dbReference type="Proteomes" id="UP000798951">
    <property type="component" value="Unassembled WGS sequence"/>
</dbReference>
<evidence type="ECO:0000256" key="1">
    <source>
        <dbReference type="ARBA" id="ARBA00023015"/>
    </source>
</evidence>
<keyword evidence="7" id="KW-1185">Reference proteome</keyword>
<reference evidence="6 7" key="1">
    <citation type="submission" date="2019-07" db="EMBL/GenBank/DDBJ databases">
        <title>Genomic Encyclopedia of Type Strains, Phase IV (KMG-IV): sequencing the most valuable type-strain genomes for metagenomic binning, comparative biology and taxonomic classification.</title>
        <authorList>
            <person name="Goeker M."/>
        </authorList>
    </citation>
    <scope>NUCLEOTIDE SEQUENCE [LARGE SCALE GENOMIC DNA]</scope>
    <source>
        <strain evidence="6 7">DSM 44831</strain>
    </source>
</reference>
<dbReference type="PROSITE" id="PS50977">
    <property type="entry name" value="HTH_TETR_2"/>
    <property type="match status" value="1"/>
</dbReference>
<dbReference type="RefSeq" id="WP_067986339.1">
    <property type="nucleotide sequence ID" value="NZ_VMSD01000008.1"/>
</dbReference>
<dbReference type="SUPFAM" id="SSF46689">
    <property type="entry name" value="Homeodomain-like"/>
    <property type="match status" value="1"/>
</dbReference>
<dbReference type="InterPro" id="IPR036271">
    <property type="entry name" value="Tet_transcr_reg_TetR-rel_C_sf"/>
</dbReference>
<dbReference type="Pfam" id="PF00440">
    <property type="entry name" value="TetR_N"/>
    <property type="match status" value="1"/>
</dbReference>
<gene>
    <name evidence="6" type="ORF">FNL39_1082</name>
</gene>
<evidence type="ECO:0000259" key="5">
    <source>
        <dbReference type="PROSITE" id="PS50977"/>
    </source>
</evidence>
<sequence length="193" mass="21431">MIGTASVRASAIRGAALELFVAQGYEATSMSEIGARVGIRGPSLYKHVASKQELLVAIMTDTMDSLLAEHRSAVAGTDDPTERLRRAVEAHIRYHARHRMEAFVGNREIRSLTEPNLSEVLCRRAEYEQMFRILIADGVAAGRFRVASERIASYAILELGMGVAVWFREDGEFSENEIVWQYVDFALRLVGAA</sequence>
<proteinExistence type="predicted"/>
<protein>
    <submittedName>
        <fullName evidence="6">TetR family transcriptional regulator</fullName>
    </submittedName>
</protein>
<dbReference type="Gene3D" id="1.10.357.10">
    <property type="entry name" value="Tetracycline Repressor, domain 2"/>
    <property type="match status" value="1"/>
</dbReference>
<dbReference type="PANTHER" id="PTHR30055">
    <property type="entry name" value="HTH-TYPE TRANSCRIPTIONAL REGULATOR RUTR"/>
    <property type="match status" value="1"/>
</dbReference>
<organism evidence="6 7">
    <name type="scientific">Nocardia caishijiensis</name>
    <dbReference type="NCBI Taxonomy" id="184756"/>
    <lineage>
        <taxon>Bacteria</taxon>
        <taxon>Bacillati</taxon>
        <taxon>Actinomycetota</taxon>
        <taxon>Actinomycetes</taxon>
        <taxon>Mycobacteriales</taxon>
        <taxon>Nocardiaceae</taxon>
        <taxon>Nocardia</taxon>
    </lineage>
</organism>
<accession>A0ABQ6YI61</accession>
<dbReference type="PRINTS" id="PR00455">
    <property type="entry name" value="HTHTETR"/>
</dbReference>
<dbReference type="SUPFAM" id="SSF48498">
    <property type="entry name" value="Tetracyclin repressor-like, C-terminal domain"/>
    <property type="match status" value="1"/>
</dbReference>